<dbReference type="AlphaFoldDB" id="A0A2J7PY06"/>
<evidence type="ECO:0000259" key="2">
    <source>
        <dbReference type="PROSITE" id="PS50106"/>
    </source>
</evidence>
<reference evidence="3 4" key="1">
    <citation type="submission" date="2017-12" db="EMBL/GenBank/DDBJ databases">
        <title>Hemimetabolous genomes reveal molecular basis of termite eusociality.</title>
        <authorList>
            <person name="Harrison M.C."/>
            <person name="Jongepier E."/>
            <person name="Robertson H.M."/>
            <person name="Arning N."/>
            <person name="Bitard-Feildel T."/>
            <person name="Chao H."/>
            <person name="Childers C.P."/>
            <person name="Dinh H."/>
            <person name="Doddapaneni H."/>
            <person name="Dugan S."/>
            <person name="Gowin J."/>
            <person name="Greiner C."/>
            <person name="Han Y."/>
            <person name="Hu H."/>
            <person name="Hughes D.S.T."/>
            <person name="Huylmans A.-K."/>
            <person name="Kemena C."/>
            <person name="Kremer L.P.M."/>
            <person name="Lee S.L."/>
            <person name="Lopez-Ezquerra A."/>
            <person name="Mallet L."/>
            <person name="Monroy-Kuhn J.M."/>
            <person name="Moser A."/>
            <person name="Murali S.C."/>
            <person name="Muzny D.M."/>
            <person name="Otani S."/>
            <person name="Piulachs M.-D."/>
            <person name="Poelchau M."/>
            <person name="Qu J."/>
            <person name="Schaub F."/>
            <person name="Wada-Katsumata A."/>
            <person name="Worley K.C."/>
            <person name="Xie Q."/>
            <person name="Ylla G."/>
            <person name="Poulsen M."/>
            <person name="Gibbs R.A."/>
            <person name="Schal C."/>
            <person name="Richards S."/>
            <person name="Belles X."/>
            <person name="Korb J."/>
            <person name="Bornberg-Bauer E."/>
        </authorList>
    </citation>
    <scope>NUCLEOTIDE SEQUENCE [LARGE SCALE GENOMIC DNA]</scope>
    <source>
        <tissue evidence="3">Whole body</tissue>
    </source>
</reference>
<evidence type="ECO:0000313" key="4">
    <source>
        <dbReference type="Proteomes" id="UP000235965"/>
    </source>
</evidence>
<sequence>MPDLCTAEKIKNIQRPSSTDVLLSDGSGLGDFNDQGPGMNKPEFFSISIVKGAMGFGFTIADSAYGQKVKKILDRQRCKNLMEGDILVDINAISVRNMCHGEVVQVLKDCSRNQEATVTVQRGGPGSPGKNKPRKKDEPGLALGHGGANSSGGGSAVVRKPNIGSSGSTAGMYRSKTPTADLYSTQQKEVIPNRPKTPLVDTRNRSKTPTSERDRRPWSPSEGGDSAALDIGLGGNGVSKCDENGADGIGSLKSPSSPLTPPYDGYKTAFTYPDPYDGGGRSPLANLSDRLGVVSLQDPVRPVQGDYSRSRGLENDLDPDLDPESNPDSGALQQRNAWNKVHDGHYGDSYSSENAAHSPFTGTYEATVVDHASVPNNRPPSTDYLGHYMPQPYYNGYGGQYESGYVYSYADVHSGYLPHRDFGYPHPASGYPSQGQNVPSGT</sequence>
<feature type="compositionally biased region" description="Gly residues" evidence="1">
    <location>
        <begin position="143"/>
        <end position="155"/>
    </location>
</feature>
<proteinExistence type="predicted"/>
<organism evidence="3 4">
    <name type="scientific">Cryptotermes secundus</name>
    <dbReference type="NCBI Taxonomy" id="105785"/>
    <lineage>
        <taxon>Eukaryota</taxon>
        <taxon>Metazoa</taxon>
        <taxon>Ecdysozoa</taxon>
        <taxon>Arthropoda</taxon>
        <taxon>Hexapoda</taxon>
        <taxon>Insecta</taxon>
        <taxon>Pterygota</taxon>
        <taxon>Neoptera</taxon>
        <taxon>Polyneoptera</taxon>
        <taxon>Dictyoptera</taxon>
        <taxon>Blattodea</taxon>
        <taxon>Blattoidea</taxon>
        <taxon>Termitoidae</taxon>
        <taxon>Kalotermitidae</taxon>
        <taxon>Cryptotermitinae</taxon>
        <taxon>Cryptotermes</taxon>
    </lineage>
</organism>
<dbReference type="EMBL" id="NEVH01020852">
    <property type="protein sequence ID" value="PNF21212.1"/>
    <property type="molecule type" value="Genomic_DNA"/>
</dbReference>
<evidence type="ECO:0000256" key="1">
    <source>
        <dbReference type="SAM" id="MobiDB-lite"/>
    </source>
</evidence>
<dbReference type="InterPro" id="IPR001478">
    <property type="entry name" value="PDZ"/>
</dbReference>
<feature type="compositionally biased region" description="Polar residues" evidence="1">
    <location>
        <begin position="176"/>
        <end position="188"/>
    </location>
</feature>
<protein>
    <recommendedName>
        <fullName evidence="2">PDZ domain-containing protein</fullName>
    </recommendedName>
</protein>
<feature type="region of interest" description="Disordered" evidence="1">
    <location>
        <begin position="421"/>
        <end position="442"/>
    </location>
</feature>
<feature type="compositionally biased region" description="Acidic residues" evidence="1">
    <location>
        <begin position="315"/>
        <end position="325"/>
    </location>
</feature>
<name>A0A2J7PY06_9NEOP</name>
<gene>
    <name evidence="3" type="ORF">B7P43_G05085</name>
</gene>
<accession>A0A2J7PY06</accession>
<dbReference type="FunFam" id="2.30.42.10:FF:000144">
    <property type="entry name" value="Membrane associated guanylate kinase, WW and PDZ domain containing 2"/>
    <property type="match status" value="1"/>
</dbReference>
<dbReference type="Gene3D" id="2.30.42.10">
    <property type="match status" value="1"/>
</dbReference>
<dbReference type="InterPro" id="IPR036034">
    <property type="entry name" value="PDZ_sf"/>
</dbReference>
<feature type="region of interest" description="Disordered" evidence="1">
    <location>
        <begin position="117"/>
        <end position="332"/>
    </location>
</feature>
<feature type="domain" description="PDZ" evidence="2">
    <location>
        <begin position="46"/>
        <end position="122"/>
    </location>
</feature>
<evidence type="ECO:0000313" key="3">
    <source>
        <dbReference type="EMBL" id="PNF21212.1"/>
    </source>
</evidence>
<dbReference type="GO" id="GO:0007165">
    <property type="term" value="P:signal transduction"/>
    <property type="evidence" value="ECO:0007669"/>
    <property type="project" value="TreeGrafter"/>
</dbReference>
<dbReference type="CDD" id="cd06732">
    <property type="entry name" value="PDZ2_MAGI-1_3-like"/>
    <property type="match status" value="1"/>
</dbReference>
<dbReference type="OrthoDB" id="66881at2759"/>
<dbReference type="PANTHER" id="PTHR10316:SF40">
    <property type="entry name" value="LD27118P"/>
    <property type="match status" value="1"/>
</dbReference>
<dbReference type="PANTHER" id="PTHR10316">
    <property type="entry name" value="MEMBRANE ASSOCIATED GUANYLATE KINASE-RELATED"/>
    <property type="match status" value="1"/>
</dbReference>
<feature type="compositionally biased region" description="Polar residues" evidence="1">
    <location>
        <begin position="431"/>
        <end position="442"/>
    </location>
</feature>
<dbReference type="SMART" id="SM00228">
    <property type="entry name" value="PDZ"/>
    <property type="match status" value="1"/>
</dbReference>
<dbReference type="PROSITE" id="PS50106">
    <property type="entry name" value="PDZ"/>
    <property type="match status" value="1"/>
</dbReference>
<dbReference type="Proteomes" id="UP000235965">
    <property type="component" value="Unassembled WGS sequence"/>
</dbReference>
<feature type="non-terminal residue" evidence="3">
    <location>
        <position position="442"/>
    </location>
</feature>
<dbReference type="GO" id="GO:0005737">
    <property type="term" value="C:cytoplasm"/>
    <property type="evidence" value="ECO:0007669"/>
    <property type="project" value="TreeGrafter"/>
</dbReference>
<dbReference type="SUPFAM" id="SSF50156">
    <property type="entry name" value="PDZ domain-like"/>
    <property type="match status" value="1"/>
</dbReference>
<keyword evidence="4" id="KW-1185">Reference proteome</keyword>
<comment type="caution">
    <text evidence="3">The sequence shown here is derived from an EMBL/GenBank/DDBJ whole genome shotgun (WGS) entry which is preliminary data.</text>
</comment>